<evidence type="ECO:0000256" key="2">
    <source>
        <dbReference type="ARBA" id="ARBA00022598"/>
    </source>
</evidence>
<dbReference type="InterPro" id="IPR042099">
    <property type="entry name" value="ANL_N_sf"/>
</dbReference>
<dbReference type="Pfam" id="PF13193">
    <property type="entry name" value="AMP-binding_C"/>
    <property type="match status" value="1"/>
</dbReference>
<dbReference type="RefSeq" id="WP_091075692.1">
    <property type="nucleotide sequence ID" value="NZ_LT629799.1"/>
</dbReference>
<keyword evidence="6" id="KW-1185">Reference proteome</keyword>
<dbReference type="InterPro" id="IPR020845">
    <property type="entry name" value="AMP-binding_CS"/>
</dbReference>
<protein>
    <submittedName>
        <fullName evidence="5">Long-chain acyl-CoA synthetase</fullName>
    </submittedName>
</protein>
<proteinExistence type="inferred from homology"/>
<evidence type="ECO:0000259" key="4">
    <source>
        <dbReference type="Pfam" id="PF13193"/>
    </source>
</evidence>
<dbReference type="STRING" id="546874.SAMN04488544_2922"/>
<dbReference type="InterPro" id="IPR000873">
    <property type="entry name" value="AMP-dep_synth/lig_dom"/>
</dbReference>
<keyword evidence="2" id="KW-0436">Ligase</keyword>
<dbReference type="Gene3D" id="3.30.300.30">
    <property type="match status" value="1"/>
</dbReference>
<accession>A0A1H2MYC2</accession>
<dbReference type="AlphaFoldDB" id="A0A1H2MYC2"/>
<dbReference type="GO" id="GO:0006631">
    <property type="term" value="P:fatty acid metabolic process"/>
    <property type="evidence" value="ECO:0007669"/>
    <property type="project" value="TreeGrafter"/>
</dbReference>
<dbReference type="EMBL" id="LT629799">
    <property type="protein sequence ID" value="SDU97988.1"/>
    <property type="molecule type" value="Genomic_DNA"/>
</dbReference>
<feature type="domain" description="AMP-dependent synthetase/ligase" evidence="3">
    <location>
        <begin position="25"/>
        <end position="391"/>
    </location>
</feature>
<gene>
    <name evidence="5" type="ORF">SAMN04488544_2922</name>
</gene>
<dbReference type="SUPFAM" id="SSF56801">
    <property type="entry name" value="Acetyl-CoA synthetase-like"/>
    <property type="match status" value="1"/>
</dbReference>
<evidence type="ECO:0000313" key="6">
    <source>
        <dbReference type="Proteomes" id="UP000198825"/>
    </source>
</evidence>
<feature type="domain" description="AMP-binding enzyme C-terminal" evidence="4">
    <location>
        <begin position="442"/>
        <end position="516"/>
    </location>
</feature>
<dbReference type="InterPro" id="IPR025110">
    <property type="entry name" value="AMP-bd_C"/>
</dbReference>
<dbReference type="OrthoDB" id="9803968at2"/>
<evidence type="ECO:0000259" key="3">
    <source>
        <dbReference type="Pfam" id="PF00501"/>
    </source>
</evidence>
<dbReference type="GO" id="GO:0031956">
    <property type="term" value="F:medium-chain fatty acid-CoA ligase activity"/>
    <property type="evidence" value="ECO:0007669"/>
    <property type="project" value="TreeGrafter"/>
</dbReference>
<comment type="similarity">
    <text evidence="1">Belongs to the ATP-dependent AMP-binding enzyme family.</text>
</comment>
<dbReference type="PANTHER" id="PTHR43201">
    <property type="entry name" value="ACYL-COA SYNTHETASE"/>
    <property type="match status" value="1"/>
</dbReference>
<evidence type="ECO:0000256" key="1">
    <source>
        <dbReference type="ARBA" id="ARBA00006432"/>
    </source>
</evidence>
<dbReference type="Pfam" id="PF00501">
    <property type="entry name" value="AMP-binding"/>
    <property type="match status" value="1"/>
</dbReference>
<dbReference type="InterPro" id="IPR045851">
    <property type="entry name" value="AMP-bd_C_sf"/>
</dbReference>
<dbReference type="PROSITE" id="PS00455">
    <property type="entry name" value="AMP_BINDING"/>
    <property type="match status" value="1"/>
</dbReference>
<sequence length="526" mass="55789">MTASSSTVPPSPSEEARTNLAHWVRERAQSHPDAVAVRQGATTLTYAGLDRASAAFAARLRDLGVGPSDRVALVAPNVLAFPVAYYAILRCGGVVVPMNPLLKAGEVAYTLRDAGARVAVVFALFAEQVGAAGVETGTEVVVVAPGEIEAAPPADADVDLEVVDRAPEDVAVILYTSGTTGRPKGAELSFANLRSNVLACVETLFLNGPDDVLFGGLPLFHSFGQTCALNTAVAGGSCLTLLPRFDPREALEVVTRDRVTVFLGVPTMYMALLGVDAKDAYDTSTVRLGVSGGSSLPVEVLHGVEEAFGLKVLEGYGLSETSPVASFNHPDRPRKAGSVGLPIRGVEMALARPPQEDEEPGAESGVELLDPADTDAVGEVVVRGENIMLGYRGNPDATRAAVREGWFHTGDLARRDADGYYFIVDRVKDLIIRNGFNVYPREVEEVLYAHPAVAEAAVVGLPDPVHGEEVGALVQLKEGAQVGEDELRDFVAEQVAAFKYPRVIRFGPVPKGPTGKVLKREIHLER</sequence>
<dbReference type="CDD" id="cd05936">
    <property type="entry name" value="FC-FACS_FadD_like"/>
    <property type="match status" value="1"/>
</dbReference>
<evidence type="ECO:0000313" key="5">
    <source>
        <dbReference type="EMBL" id="SDU97988.1"/>
    </source>
</evidence>
<name>A0A1H2MYC2_9ACTN</name>
<dbReference type="Gene3D" id="3.40.50.12780">
    <property type="entry name" value="N-terminal domain of ligase-like"/>
    <property type="match status" value="1"/>
</dbReference>
<organism evidence="5 6">
    <name type="scientific">Microlunatus sagamiharensis</name>
    <dbReference type="NCBI Taxonomy" id="546874"/>
    <lineage>
        <taxon>Bacteria</taxon>
        <taxon>Bacillati</taxon>
        <taxon>Actinomycetota</taxon>
        <taxon>Actinomycetes</taxon>
        <taxon>Propionibacteriales</taxon>
        <taxon>Propionibacteriaceae</taxon>
        <taxon>Microlunatus</taxon>
    </lineage>
</organism>
<reference evidence="6" key="1">
    <citation type="submission" date="2016-10" db="EMBL/GenBank/DDBJ databases">
        <authorList>
            <person name="Varghese N."/>
            <person name="Submissions S."/>
        </authorList>
    </citation>
    <scope>NUCLEOTIDE SEQUENCE [LARGE SCALE GENOMIC DNA]</scope>
    <source>
        <strain evidence="6">DSM 21743</strain>
    </source>
</reference>
<dbReference type="PANTHER" id="PTHR43201:SF5">
    <property type="entry name" value="MEDIUM-CHAIN ACYL-COA LIGASE ACSF2, MITOCHONDRIAL"/>
    <property type="match status" value="1"/>
</dbReference>
<dbReference type="Proteomes" id="UP000198825">
    <property type="component" value="Chromosome I"/>
</dbReference>